<dbReference type="SUPFAM" id="SSF53218">
    <property type="entry name" value="Molybdenum cofactor biosynthesis proteins"/>
    <property type="match status" value="1"/>
</dbReference>
<gene>
    <name evidence="2" type="ORF">METZ01_LOCUS260579</name>
</gene>
<dbReference type="AlphaFoldDB" id="A0A382J840"/>
<feature type="non-terminal residue" evidence="2">
    <location>
        <position position="60"/>
    </location>
</feature>
<dbReference type="InterPro" id="IPR050101">
    <property type="entry name" value="CinA"/>
</dbReference>
<name>A0A382J840_9ZZZZ</name>
<dbReference type="Pfam" id="PF00994">
    <property type="entry name" value="MoCF_biosynth"/>
    <property type="match status" value="1"/>
</dbReference>
<organism evidence="2">
    <name type="scientific">marine metagenome</name>
    <dbReference type="NCBI Taxonomy" id="408172"/>
    <lineage>
        <taxon>unclassified sequences</taxon>
        <taxon>metagenomes</taxon>
        <taxon>ecological metagenomes</taxon>
    </lineage>
</organism>
<dbReference type="Gene3D" id="3.40.980.10">
    <property type="entry name" value="MoaB/Mog-like domain"/>
    <property type="match status" value="1"/>
</dbReference>
<dbReference type="InterPro" id="IPR036425">
    <property type="entry name" value="MoaB/Mog-like_dom_sf"/>
</dbReference>
<accession>A0A382J840</accession>
<evidence type="ECO:0000259" key="1">
    <source>
        <dbReference type="Pfam" id="PF00994"/>
    </source>
</evidence>
<proteinExistence type="predicted"/>
<protein>
    <recommendedName>
        <fullName evidence="1">MoaB/Mog domain-containing protein</fullName>
    </recommendedName>
</protein>
<evidence type="ECO:0000313" key="2">
    <source>
        <dbReference type="EMBL" id="SVC07725.1"/>
    </source>
</evidence>
<reference evidence="2" key="1">
    <citation type="submission" date="2018-05" db="EMBL/GenBank/DDBJ databases">
        <authorList>
            <person name="Lanie J.A."/>
            <person name="Ng W.-L."/>
            <person name="Kazmierczak K.M."/>
            <person name="Andrzejewski T.M."/>
            <person name="Davidsen T.M."/>
            <person name="Wayne K.J."/>
            <person name="Tettelin H."/>
            <person name="Glass J.I."/>
            <person name="Rusch D."/>
            <person name="Podicherti R."/>
            <person name="Tsui H.-C.T."/>
            <person name="Winkler M.E."/>
        </authorList>
    </citation>
    <scope>NUCLEOTIDE SEQUENCE</scope>
</reference>
<dbReference type="PANTHER" id="PTHR13939:SF0">
    <property type="entry name" value="NMN AMIDOHYDROLASE-LIKE PROTEIN YFAY"/>
    <property type="match status" value="1"/>
</dbReference>
<feature type="domain" description="MoaB/Mog" evidence="1">
    <location>
        <begin position="9"/>
        <end position="57"/>
    </location>
</feature>
<dbReference type="EMBL" id="UINC01072240">
    <property type="protein sequence ID" value="SVC07725.1"/>
    <property type="molecule type" value="Genomic_DNA"/>
</dbReference>
<sequence length="60" mass="6810">MKHQPPIEIYSIGTELLNGQIQDTNSYWMAQQIASLGGYVRRIAILDDDVDEMRTVLDDA</sequence>
<dbReference type="PANTHER" id="PTHR13939">
    <property type="entry name" value="NICOTINAMIDE-NUCLEOTIDE AMIDOHYDROLASE PNCC"/>
    <property type="match status" value="1"/>
</dbReference>
<dbReference type="InterPro" id="IPR001453">
    <property type="entry name" value="MoaB/Mog_dom"/>
</dbReference>